<feature type="domain" description="DUF7577" evidence="2">
    <location>
        <begin position="69"/>
        <end position="92"/>
    </location>
</feature>
<dbReference type="Pfam" id="PF24463">
    <property type="entry name" value="DUF7577"/>
    <property type="match status" value="1"/>
</dbReference>
<dbReference type="Proteomes" id="UP000610611">
    <property type="component" value="Unassembled WGS sequence"/>
</dbReference>
<dbReference type="STRING" id="1705562.AMS69_08150"/>
<name>A0A0M9AMU1_9EURY</name>
<dbReference type="EMBL" id="LIUF01000002">
    <property type="protein sequence ID" value="KOX93881.1"/>
    <property type="molecule type" value="Genomic_DNA"/>
</dbReference>
<evidence type="ECO:0000313" key="3">
    <source>
        <dbReference type="EMBL" id="KOX93881.1"/>
    </source>
</evidence>
<reference evidence="4" key="2">
    <citation type="submission" date="2019-12" db="EMBL/GenBank/DDBJ databases">
        <title>The whole-genome sequencing of Haloarcula japonica strain pws8.</title>
        <authorList>
            <person name="Verma D.K."/>
            <person name="Gopal K."/>
            <person name="Prasad E.S."/>
        </authorList>
    </citation>
    <scope>NUCLEOTIDE SEQUENCE</scope>
    <source>
        <strain evidence="4">Pws8</strain>
    </source>
</reference>
<protein>
    <recommendedName>
        <fullName evidence="2">DUF7577 domain-containing protein</fullName>
    </recommendedName>
</protein>
<reference evidence="3 5" key="1">
    <citation type="submission" date="2015-08" db="EMBL/GenBank/DDBJ databases">
        <title>Genomes of Isolates from Cabo Rojo, PR.</title>
        <authorList>
            <person name="Sanchez-Nieves R.L."/>
            <person name="Montalvo-Rodriguez R."/>
        </authorList>
    </citation>
    <scope>NUCLEOTIDE SEQUENCE [LARGE SCALE GENOMIC DNA]</scope>
    <source>
        <strain evidence="3 5">SL3</strain>
    </source>
</reference>
<evidence type="ECO:0000313" key="5">
    <source>
        <dbReference type="Proteomes" id="UP000037729"/>
    </source>
</evidence>
<keyword evidence="1" id="KW-1133">Transmembrane helix</keyword>
<accession>A0A0M9AMU1</accession>
<proteinExistence type="predicted"/>
<sequence length="96" mass="10813">MVISTAELTVRLLVYLFVLIGVPLWFVLMFRLMDYAAHDTLVEQFSGQRNGRDTGQLNAYFEQAAVEATNCRICGAANGPDYTYCHNCQERLVSSD</sequence>
<keyword evidence="5" id="KW-1185">Reference proteome</keyword>
<dbReference type="Proteomes" id="UP000037729">
    <property type="component" value="Unassembled WGS sequence"/>
</dbReference>
<keyword evidence="1" id="KW-0812">Transmembrane</keyword>
<dbReference type="AlphaFoldDB" id="A0A0M9AMU1"/>
<dbReference type="EMBL" id="WOWB01000001">
    <property type="protein sequence ID" value="NLV05785.1"/>
    <property type="molecule type" value="Genomic_DNA"/>
</dbReference>
<keyword evidence="1" id="KW-0472">Membrane</keyword>
<dbReference type="RefSeq" id="WP_053967565.1">
    <property type="nucleotide sequence ID" value="NZ_JAWJXX010000016.1"/>
</dbReference>
<dbReference type="OrthoDB" id="231666at2157"/>
<dbReference type="PATRIC" id="fig|1705562.3.peg.2708"/>
<organism evidence="3 5">
    <name type="scientific">Haloarcula rubripromontorii</name>
    <dbReference type="NCBI Taxonomy" id="1705562"/>
    <lineage>
        <taxon>Archaea</taxon>
        <taxon>Methanobacteriati</taxon>
        <taxon>Methanobacteriota</taxon>
        <taxon>Stenosarchaea group</taxon>
        <taxon>Halobacteria</taxon>
        <taxon>Halobacteriales</taxon>
        <taxon>Haloarculaceae</taxon>
        <taxon>Haloarcula</taxon>
    </lineage>
</organism>
<evidence type="ECO:0000256" key="1">
    <source>
        <dbReference type="SAM" id="Phobius"/>
    </source>
</evidence>
<gene>
    <name evidence="3" type="ORF">AMS69_08150</name>
    <name evidence="4" type="ORF">GOC83_06485</name>
</gene>
<comment type="caution">
    <text evidence="3">The sequence shown here is derived from an EMBL/GenBank/DDBJ whole genome shotgun (WGS) entry which is preliminary data.</text>
</comment>
<feature type="transmembrane region" description="Helical" evidence="1">
    <location>
        <begin position="12"/>
        <end position="30"/>
    </location>
</feature>
<dbReference type="InterPro" id="IPR055999">
    <property type="entry name" value="DUF7577"/>
</dbReference>
<evidence type="ECO:0000313" key="4">
    <source>
        <dbReference type="EMBL" id="NLV05785.1"/>
    </source>
</evidence>
<evidence type="ECO:0000259" key="2">
    <source>
        <dbReference type="Pfam" id="PF24463"/>
    </source>
</evidence>